<reference evidence="2 3" key="1">
    <citation type="journal article" date="2016" name="Nat. Commun.">
        <title>Thousands of microbial genomes shed light on interconnected biogeochemical processes in an aquifer system.</title>
        <authorList>
            <person name="Anantharaman K."/>
            <person name="Brown C.T."/>
            <person name="Hug L.A."/>
            <person name="Sharon I."/>
            <person name="Castelle C.J."/>
            <person name="Probst A.J."/>
            <person name="Thomas B.C."/>
            <person name="Singh A."/>
            <person name="Wilkins M.J."/>
            <person name="Karaoz U."/>
            <person name="Brodie E.L."/>
            <person name="Williams K.H."/>
            <person name="Hubbard S.S."/>
            <person name="Banfield J.F."/>
        </authorList>
    </citation>
    <scope>NUCLEOTIDE SEQUENCE [LARGE SCALE GENOMIC DNA]</scope>
</reference>
<dbReference type="CDD" id="cd16376">
    <property type="entry name" value="Avd_like"/>
    <property type="match status" value="1"/>
</dbReference>
<accession>A0A1F6NWU7</accession>
<dbReference type="Gene3D" id="1.20.1440.60">
    <property type="entry name" value="23S rRNA-intervening sequence"/>
    <property type="match status" value="1"/>
</dbReference>
<evidence type="ECO:0000313" key="3">
    <source>
        <dbReference type="Proteomes" id="UP000177907"/>
    </source>
</evidence>
<dbReference type="Pfam" id="PF22296">
    <property type="entry name" value="bAvd"/>
    <property type="match status" value="1"/>
</dbReference>
<dbReference type="InterPro" id="IPR055360">
    <property type="entry name" value="bAvd"/>
</dbReference>
<evidence type="ECO:0000313" key="2">
    <source>
        <dbReference type="EMBL" id="OGH88114.1"/>
    </source>
</evidence>
<dbReference type="AlphaFoldDB" id="A0A1F6NWU7"/>
<feature type="domain" description="bAvd-like" evidence="1">
    <location>
        <begin position="5"/>
        <end position="98"/>
    </location>
</feature>
<organism evidence="2 3">
    <name type="scientific">Candidatus Magasanikbacteria bacterium RIFOXYC2_FULL_42_28</name>
    <dbReference type="NCBI Taxonomy" id="1798704"/>
    <lineage>
        <taxon>Bacteria</taxon>
        <taxon>Candidatus Magasanikiibacteriota</taxon>
    </lineage>
</organism>
<dbReference type="Proteomes" id="UP000177907">
    <property type="component" value="Unassembled WGS sequence"/>
</dbReference>
<dbReference type="STRING" id="1798704.A3J93_04055"/>
<comment type="caution">
    <text evidence="2">The sequence shown here is derived from an EMBL/GenBank/DDBJ whole genome shotgun (WGS) entry which is preliminary data.</text>
</comment>
<sequence length="102" mass="11777">MYKLIVDINNHCEKRWRYSLGQSLENTVLTGLENLIMAKNAPKPLKANFLIKANAQLEIATLKLRLFLEFKVVNETKIFQTQAKLREIGRMLGGWMKSLQTV</sequence>
<proteinExistence type="predicted"/>
<dbReference type="EMBL" id="MFQZ01000006">
    <property type="protein sequence ID" value="OGH88114.1"/>
    <property type="molecule type" value="Genomic_DNA"/>
</dbReference>
<gene>
    <name evidence="2" type="ORF">A3J93_04055</name>
</gene>
<name>A0A1F6NWU7_9BACT</name>
<protein>
    <recommendedName>
        <fullName evidence="1">bAvd-like domain-containing protein</fullName>
    </recommendedName>
</protein>
<evidence type="ECO:0000259" key="1">
    <source>
        <dbReference type="Pfam" id="PF22296"/>
    </source>
</evidence>
<dbReference type="InterPro" id="IPR036583">
    <property type="entry name" value="23S_rRNA_IVS_sf"/>
</dbReference>